<evidence type="ECO:0000256" key="2">
    <source>
        <dbReference type="ARBA" id="ARBA00022448"/>
    </source>
</evidence>
<comment type="similarity">
    <text evidence="1">Belongs to the ABC transporter superfamily.</text>
</comment>
<evidence type="ECO:0000256" key="3">
    <source>
        <dbReference type="ARBA" id="ARBA00022741"/>
    </source>
</evidence>
<dbReference type="PANTHER" id="PTHR43553">
    <property type="entry name" value="HEAVY METAL TRANSPORTER"/>
    <property type="match status" value="1"/>
</dbReference>
<evidence type="ECO:0000259" key="5">
    <source>
        <dbReference type="PROSITE" id="PS50893"/>
    </source>
</evidence>
<dbReference type="SMART" id="SM00382">
    <property type="entry name" value="AAA"/>
    <property type="match status" value="1"/>
</dbReference>
<gene>
    <name evidence="6" type="ORF">Mic7113_0051</name>
</gene>
<accession>K9W894</accession>
<proteinExistence type="inferred from homology"/>
<feature type="domain" description="ABC transporter" evidence="5">
    <location>
        <begin position="22"/>
        <end position="244"/>
    </location>
</feature>
<dbReference type="CDD" id="cd03225">
    <property type="entry name" value="ABC_cobalt_CbiO_domain1"/>
    <property type="match status" value="1"/>
</dbReference>
<keyword evidence="4" id="KW-0067">ATP-binding</keyword>
<keyword evidence="3" id="KW-0547">Nucleotide-binding</keyword>
<organism evidence="6 7">
    <name type="scientific">Allocoleopsis franciscana PCC 7113</name>
    <dbReference type="NCBI Taxonomy" id="1173027"/>
    <lineage>
        <taxon>Bacteria</taxon>
        <taxon>Bacillati</taxon>
        <taxon>Cyanobacteriota</taxon>
        <taxon>Cyanophyceae</taxon>
        <taxon>Coleofasciculales</taxon>
        <taxon>Coleofasciculaceae</taxon>
        <taxon>Allocoleopsis</taxon>
        <taxon>Allocoleopsis franciscana</taxon>
    </lineage>
</organism>
<dbReference type="InterPro" id="IPR027417">
    <property type="entry name" value="P-loop_NTPase"/>
</dbReference>
<dbReference type="PROSITE" id="PS00211">
    <property type="entry name" value="ABC_TRANSPORTER_1"/>
    <property type="match status" value="1"/>
</dbReference>
<dbReference type="InterPro" id="IPR017871">
    <property type="entry name" value="ABC_transporter-like_CS"/>
</dbReference>
<dbReference type="GO" id="GO:0016887">
    <property type="term" value="F:ATP hydrolysis activity"/>
    <property type="evidence" value="ECO:0007669"/>
    <property type="project" value="InterPro"/>
</dbReference>
<dbReference type="Gene3D" id="3.40.50.300">
    <property type="entry name" value="P-loop containing nucleotide triphosphate hydrolases"/>
    <property type="match status" value="1"/>
</dbReference>
<dbReference type="HOGENOM" id="CLU_000604_1_22_3"/>
<dbReference type="GO" id="GO:0042626">
    <property type="term" value="F:ATPase-coupled transmembrane transporter activity"/>
    <property type="evidence" value="ECO:0007669"/>
    <property type="project" value="TreeGrafter"/>
</dbReference>
<dbReference type="AlphaFoldDB" id="K9W894"/>
<keyword evidence="7" id="KW-1185">Reference proteome</keyword>
<dbReference type="PROSITE" id="PS50893">
    <property type="entry name" value="ABC_TRANSPORTER_2"/>
    <property type="match status" value="1"/>
</dbReference>
<dbReference type="Pfam" id="PF00005">
    <property type="entry name" value="ABC_tran"/>
    <property type="match status" value="1"/>
</dbReference>
<dbReference type="PATRIC" id="fig|1173027.3.peg.54"/>
<keyword evidence="2" id="KW-0813">Transport</keyword>
<dbReference type="KEGG" id="mic:Mic7113_0051"/>
<name>K9W894_9CYAN</name>
<sequence length="244" mass="26970">MTSIYFSDETYLVGTVLRTLMLYLRNLTYHPPATPLAILKSLNLQLAPQQLGLVIGPSGSGKSTLLEILAGLAQQTAGGAFWRDQELTPEHLQQLGGLVFQFPERHFCGSTILEELRLGHPELGSERVYEALGEVGLADLSLHTSPHALSGGQQRRLALAVQLIRQPHILMLDEPTAGLDWSMRRQLVSLLAKLKAHWTLLVVTHDAGELLQISDRCWTLNHGELQEVDPVTLKPRSNTPQLVT</sequence>
<evidence type="ECO:0000256" key="4">
    <source>
        <dbReference type="ARBA" id="ARBA00022840"/>
    </source>
</evidence>
<protein>
    <submittedName>
        <fullName evidence="6">ABC-type cobalt transport system, ATPase component</fullName>
    </submittedName>
</protein>
<dbReference type="InterPro" id="IPR003593">
    <property type="entry name" value="AAA+_ATPase"/>
</dbReference>
<evidence type="ECO:0000313" key="7">
    <source>
        <dbReference type="Proteomes" id="UP000010471"/>
    </source>
</evidence>
<dbReference type="InterPro" id="IPR050095">
    <property type="entry name" value="ECF_ABC_transporter_ATP-bd"/>
</dbReference>
<dbReference type="GO" id="GO:0043190">
    <property type="term" value="C:ATP-binding cassette (ABC) transporter complex"/>
    <property type="evidence" value="ECO:0007669"/>
    <property type="project" value="TreeGrafter"/>
</dbReference>
<dbReference type="PANTHER" id="PTHR43553:SF24">
    <property type="entry name" value="ENERGY-COUPLING FACTOR TRANSPORTER ATP-BINDING PROTEIN ECFA1"/>
    <property type="match status" value="1"/>
</dbReference>
<reference evidence="6 7" key="1">
    <citation type="submission" date="2012-06" db="EMBL/GenBank/DDBJ databases">
        <title>Finished chromosome of genome of Microcoleus sp. PCC 7113.</title>
        <authorList>
            <consortium name="US DOE Joint Genome Institute"/>
            <person name="Gugger M."/>
            <person name="Coursin T."/>
            <person name="Rippka R."/>
            <person name="Tandeau De Marsac N."/>
            <person name="Huntemann M."/>
            <person name="Wei C.-L."/>
            <person name="Han J."/>
            <person name="Detter J.C."/>
            <person name="Han C."/>
            <person name="Tapia R."/>
            <person name="Chen A."/>
            <person name="Kyrpides N."/>
            <person name="Mavromatis K."/>
            <person name="Markowitz V."/>
            <person name="Szeto E."/>
            <person name="Ivanova N."/>
            <person name="Pagani I."/>
            <person name="Pati A."/>
            <person name="Goodwin L."/>
            <person name="Nordberg H.P."/>
            <person name="Cantor M.N."/>
            <person name="Hua S.X."/>
            <person name="Woyke T."/>
            <person name="Kerfeld C.A."/>
        </authorList>
    </citation>
    <scope>NUCLEOTIDE SEQUENCE [LARGE SCALE GENOMIC DNA]</scope>
    <source>
        <strain evidence="6 7">PCC 7113</strain>
    </source>
</reference>
<dbReference type="STRING" id="1173027.Mic7113_0051"/>
<dbReference type="EMBL" id="CP003630">
    <property type="protein sequence ID" value="AFZ15994.1"/>
    <property type="molecule type" value="Genomic_DNA"/>
</dbReference>
<dbReference type="InterPro" id="IPR003439">
    <property type="entry name" value="ABC_transporter-like_ATP-bd"/>
</dbReference>
<evidence type="ECO:0000256" key="1">
    <source>
        <dbReference type="ARBA" id="ARBA00005417"/>
    </source>
</evidence>
<dbReference type="eggNOG" id="COG1122">
    <property type="taxonomic scope" value="Bacteria"/>
</dbReference>
<dbReference type="SUPFAM" id="SSF52540">
    <property type="entry name" value="P-loop containing nucleoside triphosphate hydrolases"/>
    <property type="match status" value="1"/>
</dbReference>
<dbReference type="GO" id="GO:0005524">
    <property type="term" value="F:ATP binding"/>
    <property type="evidence" value="ECO:0007669"/>
    <property type="project" value="UniProtKB-KW"/>
</dbReference>
<dbReference type="Proteomes" id="UP000010471">
    <property type="component" value="Chromosome"/>
</dbReference>
<dbReference type="InterPro" id="IPR015856">
    <property type="entry name" value="ABC_transpr_CbiO/EcfA_su"/>
</dbReference>
<evidence type="ECO:0000313" key="6">
    <source>
        <dbReference type="EMBL" id="AFZ15994.1"/>
    </source>
</evidence>